<evidence type="ECO:0000256" key="10">
    <source>
        <dbReference type="PROSITE-ProRule" id="PRU01360"/>
    </source>
</evidence>
<evidence type="ECO:0000313" key="14">
    <source>
        <dbReference type="EMBL" id="RAJ77479.1"/>
    </source>
</evidence>
<accession>A0A327VTZ2</accession>
<dbReference type="GO" id="GO:0015344">
    <property type="term" value="F:siderophore uptake transmembrane transporter activity"/>
    <property type="evidence" value="ECO:0007669"/>
    <property type="project" value="TreeGrafter"/>
</dbReference>
<evidence type="ECO:0000259" key="12">
    <source>
        <dbReference type="Pfam" id="PF00593"/>
    </source>
</evidence>
<dbReference type="InterPro" id="IPR008969">
    <property type="entry name" value="CarboxyPept-like_regulatory"/>
</dbReference>
<dbReference type="Gene3D" id="2.60.40.1120">
    <property type="entry name" value="Carboxypeptidase-like, regulatory domain"/>
    <property type="match status" value="1"/>
</dbReference>
<dbReference type="Pfam" id="PF07715">
    <property type="entry name" value="Plug"/>
    <property type="match status" value="1"/>
</dbReference>
<dbReference type="PROSITE" id="PS52016">
    <property type="entry name" value="TONB_DEPENDENT_REC_3"/>
    <property type="match status" value="1"/>
</dbReference>
<dbReference type="InterPro" id="IPR036942">
    <property type="entry name" value="Beta-barrel_TonB_sf"/>
</dbReference>
<evidence type="ECO:0000256" key="4">
    <source>
        <dbReference type="ARBA" id="ARBA00022692"/>
    </source>
</evidence>
<dbReference type="EMBL" id="QLMA01000007">
    <property type="protein sequence ID" value="RAJ77479.1"/>
    <property type="molecule type" value="Genomic_DNA"/>
</dbReference>
<dbReference type="Gene3D" id="2.170.130.10">
    <property type="entry name" value="TonB-dependent receptor, plug domain"/>
    <property type="match status" value="1"/>
</dbReference>
<evidence type="ECO:0000256" key="7">
    <source>
        <dbReference type="ARBA" id="ARBA00023136"/>
    </source>
</evidence>
<keyword evidence="9 10" id="KW-0998">Cell outer membrane</keyword>
<feature type="domain" description="TonB-dependent receptor plug" evidence="13">
    <location>
        <begin position="102"/>
        <end position="212"/>
    </location>
</feature>
<evidence type="ECO:0000256" key="2">
    <source>
        <dbReference type="ARBA" id="ARBA00022448"/>
    </source>
</evidence>
<evidence type="ECO:0000313" key="15">
    <source>
        <dbReference type="Proteomes" id="UP000249819"/>
    </source>
</evidence>
<dbReference type="InterPro" id="IPR000531">
    <property type="entry name" value="Beta-barrel_TonB"/>
</dbReference>
<evidence type="ECO:0000256" key="8">
    <source>
        <dbReference type="ARBA" id="ARBA00023170"/>
    </source>
</evidence>
<dbReference type="PANTHER" id="PTHR30069">
    <property type="entry name" value="TONB-DEPENDENT OUTER MEMBRANE RECEPTOR"/>
    <property type="match status" value="1"/>
</dbReference>
<keyword evidence="2 10" id="KW-0813">Transport</keyword>
<dbReference type="InterPro" id="IPR018247">
    <property type="entry name" value="EF_Hand_1_Ca_BS"/>
</dbReference>
<dbReference type="NCBIfam" id="TIGR04057">
    <property type="entry name" value="SusC_RagA_signa"/>
    <property type="match status" value="1"/>
</dbReference>
<dbReference type="PANTHER" id="PTHR30069:SF29">
    <property type="entry name" value="HEMOGLOBIN AND HEMOGLOBIN-HAPTOGLOBIN-BINDING PROTEIN 1-RELATED"/>
    <property type="match status" value="1"/>
</dbReference>
<dbReference type="InterPro" id="IPR039426">
    <property type="entry name" value="TonB-dep_rcpt-like"/>
</dbReference>
<evidence type="ECO:0000256" key="11">
    <source>
        <dbReference type="RuleBase" id="RU003357"/>
    </source>
</evidence>
<keyword evidence="6 11" id="KW-0798">TonB box</keyword>
<evidence type="ECO:0000256" key="5">
    <source>
        <dbReference type="ARBA" id="ARBA00022729"/>
    </source>
</evidence>
<dbReference type="InterPro" id="IPR037066">
    <property type="entry name" value="Plug_dom_sf"/>
</dbReference>
<dbReference type="NCBIfam" id="TIGR04056">
    <property type="entry name" value="OMP_RagA_SusC"/>
    <property type="match status" value="1"/>
</dbReference>
<evidence type="ECO:0000256" key="6">
    <source>
        <dbReference type="ARBA" id="ARBA00023077"/>
    </source>
</evidence>
<dbReference type="InterPro" id="IPR023996">
    <property type="entry name" value="TonB-dep_OMP_SusC/RagA"/>
</dbReference>
<keyword evidence="8" id="KW-0675">Receptor</keyword>
<dbReference type="AlphaFoldDB" id="A0A327VTZ2"/>
<proteinExistence type="inferred from homology"/>
<dbReference type="InterPro" id="IPR012910">
    <property type="entry name" value="Plug_dom"/>
</dbReference>
<comment type="similarity">
    <text evidence="10 11">Belongs to the TonB-dependent receptor family.</text>
</comment>
<dbReference type="Pfam" id="PF00593">
    <property type="entry name" value="TonB_dep_Rec_b-barrel"/>
    <property type="match status" value="1"/>
</dbReference>
<dbReference type="SUPFAM" id="SSF56935">
    <property type="entry name" value="Porins"/>
    <property type="match status" value="1"/>
</dbReference>
<gene>
    <name evidence="14" type="ORF">CLV59_107246</name>
</gene>
<organism evidence="14 15">
    <name type="scientific">Chitinophaga dinghuensis</name>
    <dbReference type="NCBI Taxonomy" id="1539050"/>
    <lineage>
        <taxon>Bacteria</taxon>
        <taxon>Pseudomonadati</taxon>
        <taxon>Bacteroidota</taxon>
        <taxon>Chitinophagia</taxon>
        <taxon>Chitinophagales</taxon>
        <taxon>Chitinophagaceae</taxon>
        <taxon>Chitinophaga</taxon>
    </lineage>
</organism>
<comment type="subcellular location">
    <subcellularLocation>
        <location evidence="1 10">Cell outer membrane</location>
        <topology evidence="1 10">Multi-pass membrane protein</topology>
    </subcellularLocation>
</comment>
<evidence type="ECO:0000259" key="13">
    <source>
        <dbReference type="Pfam" id="PF07715"/>
    </source>
</evidence>
<protein>
    <submittedName>
        <fullName evidence="14">TonB-linked SusC/RagA family outer membrane protein</fullName>
    </submittedName>
</protein>
<keyword evidence="4 10" id="KW-0812">Transmembrane</keyword>
<dbReference type="Pfam" id="PF13715">
    <property type="entry name" value="CarbopepD_reg_2"/>
    <property type="match status" value="1"/>
</dbReference>
<evidence type="ECO:0000256" key="9">
    <source>
        <dbReference type="ARBA" id="ARBA00023237"/>
    </source>
</evidence>
<dbReference type="Proteomes" id="UP000249819">
    <property type="component" value="Unassembled WGS sequence"/>
</dbReference>
<dbReference type="Gene3D" id="2.40.170.20">
    <property type="entry name" value="TonB-dependent receptor, beta-barrel domain"/>
    <property type="match status" value="1"/>
</dbReference>
<keyword evidence="15" id="KW-1185">Reference proteome</keyword>
<dbReference type="PROSITE" id="PS00018">
    <property type="entry name" value="EF_HAND_1"/>
    <property type="match status" value="1"/>
</dbReference>
<evidence type="ECO:0000256" key="1">
    <source>
        <dbReference type="ARBA" id="ARBA00004571"/>
    </source>
</evidence>
<evidence type="ECO:0000256" key="3">
    <source>
        <dbReference type="ARBA" id="ARBA00022452"/>
    </source>
</evidence>
<comment type="caution">
    <text evidence="14">The sequence shown here is derived from an EMBL/GenBank/DDBJ whole genome shotgun (WGS) entry which is preliminary data.</text>
</comment>
<dbReference type="SUPFAM" id="SSF49464">
    <property type="entry name" value="Carboxypeptidase regulatory domain-like"/>
    <property type="match status" value="1"/>
</dbReference>
<dbReference type="InterPro" id="IPR023997">
    <property type="entry name" value="TonB-dep_OMP_SusC/RagA_CS"/>
</dbReference>
<reference evidence="14 15" key="1">
    <citation type="submission" date="2018-06" db="EMBL/GenBank/DDBJ databases">
        <title>Genomic Encyclopedia of Archaeal and Bacterial Type Strains, Phase II (KMG-II): from individual species to whole genera.</title>
        <authorList>
            <person name="Goeker M."/>
        </authorList>
    </citation>
    <scope>NUCLEOTIDE SEQUENCE [LARGE SCALE GENOMIC DNA]</scope>
    <source>
        <strain evidence="14 15">DSM 29821</strain>
    </source>
</reference>
<keyword evidence="5" id="KW-0732">Signal</keyword>
<dbReference type="GO" id="GO:0009279">
    <property type="term" value="C:cell outer membrane"/>
    <property type="evidence" value="ECO:0007669"/>
    <property type="project" value="UniProtKB-SubCell"/>
</dbReference>
<sequence>MAAAAQQVLKGTVRDSITRQPVPGATVKVIGTAKGVTTNANGEFELNVPANSQIQISSIGFENIIMQASLIKTGQPFLMRIKAVELNSAVVVGYGTQQRGTVTNSISTVNSSALAPEKNIVSDAGKALQGRVAGVFVASTNGTPGTTPNIQIRGAQSVSGTATNPLLVVDGLVVEGNSINLNTINPQDIESMEVLKDAASAAIYGARGSSGVIIITTKKGKMNSRPTFSVNAYTGGNNVPTNRRMLTTDEYKSAFNDARTNRIGDINTQLANPNNGLTPAQISQLNNEKKTLQSQIDGLQMANRSTDWLAAIKQKNAPVNNVQANMSGGGDKNNYYMSLGRYSEAAAMGMGNYERYTGRLDVTQIVNSWLKLNGGINITQSVQKNISNPIVAAFNARPDTPEDPVINADGTLGYYVGQQQHPLGAMMGITNKYKTNSYIGRLTADLTLTKDLQFRSSFNATKYNTLNRDFYTPFSYLGAFNKGQFKLSGADNFTYNFDNYFTYTKRISKLGINATAGYTFYSTELNGLGYDILGFPKIDGITGASAGSTYGSTANISNNNLSYKELSDAIFARAGIDWQGKYMLNASLRRDGDSKLLAAHRYSWFPSISGGWDLAKENFLADNRFINQLKLRSSYGISGNIRPVGYWDAQNLLLATSYNGNSALQMGSTIGNPEIHWERTRQVDAGIDAALFANRLTIVLDYYNKTTDGLMSKNDISWIYGAASIPDNIGNIRNKGMDLELALSSKAGKAFSWKVATNMNINRNEILSLKDSLTNYGTFIFGGPQSKAKVGQSVGSVLVYESLGVDPQTGDMIYKDQNKDGSIDSKDMITVPIAMPKFIGGTTLTFGYKGFSVEALFSYVVGNKVYDYYEQTLRSYDVDYTGIMPNKFDIVNKRWRKPGDITDVPRAITGAHGAGKTNDWNYRPSTQFVYDASYLRLRNLTVSYAVPQTILKKAKINSARIYCSAQNVFTITKYIGFDPEAASNSGIVSTNLPNPRATVIGVDLSF</sequence>
<name>A0A327VTZ2_9BACT</name>
<keyword evidence="7 10" id="KW-0472">Membrane</keyword>
<keyword evidence="3 10" id="KW-1134">Transmembrane beta strand</keyword>
<feature type="domain" description="TonB-dependent receptor-like beta-barrel" evidence="12">
    <location>
        <begin position="430"/>
        <end position="947"/>
    </location>
</feature>
<dbReference type="GO" id="GO:0044718">
    <property type="term" value="P:siderophore transmembrane transport"/>
    <property type="evidence" value="ECO:0007669"/>
    <property type="project" value="TreeGrafter"/>
</dbReference>